<dbReference type="InterPro" id="IPR019758">
    <property type="entry name" value="Pept_S26A_signal_pept_1_CS"/>
</dbReference>
<dbReference type="InterPro" id="IPR036286">
    <property type="entry name" value="LexA/Signal_pep-like_sf"/>
</dbReference>
<evidence type="ECO:0000256" key="7">
    <source>
        <dbReference type="RuleBase" id="RU362042"/>
    </source>
</evidence>
<accession>A0A2U2EK03</accession>
<feature type="active site" evidence="6">
    <location>
        <position position="294"/>
    </location>
</feature>
<dbReference type="PRINTS" id="PR00727">
    <property type="entry name" value="LEADERPTASE"/>
</dbReference>
<dbReference type="NCBIfam" id="TIGR02227">
    <property type="entry name" value="sigpep_I_bact"/>
    <property type="match status" value="1"/>
</dbReference>
<feature type="compositionally biased region" description="Basic and acidic residues" evidence="8">
    <location>
        <begin position="203"/>
        <end position="218"/>
    </location>
</feature>
<evidence type="ECO:0000256" key="1">
    <source>
        <dbReference type="ARBA" id="ARBA00000677"/>
    </source>
</evidence>
<comment type="caution">
    <text evidence="10">The sequence shown here is derived from an EMBL/GenBank/DDBJ whole genome shotgun (WGS) entry which is preliminary data.</text>
</comment>
<feature type="region of interest" description="Disordered" evidence="8">
    <location>
        <begin position="187"/>
        <end position="231"/>
    </location>
</feature>
<feature type="domain" description="Peptidase S26" evidence="9">
    <location>
        <begin position="265"/>
        <end position="416"/>
    </location>
</feature>
<comment type="similarity">
    <text evidence="3 7">Belongs to the peptidase S26 family.</text>
</comment>
<evidence type="ECO:0000256" key="5">
    <source>
        <dbReference type="ARBA" id="ARBA00022801"/>
    </source>
</evidence>
<keyword evidence="5 7" id="KW-0378">Hydrolase</keyword>
<dbReference type="Proteomes" id="UP000245905">
    <property type="component" value="Unassembled WGS sequence"/>
</dbReference>
<dbReference type="SUPFAM" id="SSF51306">
    <property type="entry name" value="LexA/Signal peptidase"/>
    <property type="match status" value="1"/>
</dbReference>
<protein>
    <recommendedName>
        <fullName evidence="4 7">Signal peptidase I</fullName>
        <ecNumber evidence="4 7">3.4.21.89</ecNumber>
    </recommendedName>
</protein>
<evidence type="ECO:0000256" key="2">
    <source>
        <dbReference type="ARBA" id="ARBA00004401"/>
    </source>
</evidence>
<dbReference type="GO" id="GO:0005886">
    <property type="term" value="C:plasma membrane"/>
    <property type="evidence" value="ECO:0007669"/>
    <property type="project" value="UniProtKB-SubCell"/>
</dbReference>
<keyword evidence="7" id="KW-0812">Transmembrane</keyword>
<keyword evidence="7" id="KW-1133">Transmembrane helix</keyword>
<proteinExistence type="inferred from homology"/>
<comment type="subcellular location">
    <subcellularLocation>
        <location evidence="2">Cell membrane</location>
        <topology evidence="2">Single-pass type II membrane protein</topology>
    </subcellularLocation>
    <subcellularLocation>
        <location evidence="7">Membrane</location>
        <topology evidence="7">Single-pass type II membrane protein</topology>
    </subcellularLocation>
</comment>
<dbReference type="InterPro" id="IPR019533">
    <property type="entry name" value="Peptidase_S26"/>
</dbReference>
<reference evidence="10 11" key="1">
    <citation type="submission" date="2014-09" db="EMBL/GenBank/DDBJ databases">
        <title>Butyrate-producing bacteria isolated from human gut.</title>
        <authorList>
            <person name="Zhang Q."/>
            <person name="Zhao L."/>
        </authorList>
    </citation>
    <scope>NUCLEOTIDE SEQUENCE [LARGE SCALE GENOMIC DNA]</scope>
    <source>
        <strain evidence="10 11">R22</strain>
    </source>
</reference>
<dbReference type="GO" id="GO:0009003">
    <property type="term" value="F:signal peptidase activity"/>
    <property type="evidence" value="ECO:0007669"/>
    <property type="project" value="UniProtKB-EC"/>
</dbReference>
<dbReference type="RefSeq" id="WP_109257122.1">
    <property type="nucleotide sequence ID" value="NZ_JRFS01000002.1"/>
</dbReference>
<feature type="active site" evidence="6">
    <location>
        <position position="330"/>
    </location>
</feature>
<dbReference type="CDD" id="cd06530">
    <property type="entry name" value="S26_SPase_I"/>
    <property type="match status" value="1"/>
</dbReference>
<evidence type="ECO:0000256" key="3">
    <source>
        <dbReference type="ARBA" id="ARBA00009370"/>
    </source>
</evidence>
<dbReference type="Pfam" id="PF10502">
    <property type="entry name" value="Peptidase_S26"/>
    <property type="match status" value="1"/>
</dbReference>
<feature type="transmembrane region" description="Helical" evidence="7">
    <location>
        <begin position="259"/>
        <end position="285"/>
    </location>
</feature>
<dbReference type="Gene3D" id="2.10.109.10">
    <property type="entry name" value="Umud Fragment, subunit A"/>
    <property type="match status" value="1"/>
</dbReference>
<evidence type="ECO:0000256" key="8">
    <source>
        <dbReference type="SAM" id="MobiDB-lite"/>
    </source>
</evidence>
<dbReference type="PANTHER" id="PTHR43390">
    <property type="entry name" value="SIGNAL PEPTIDASE I"/>
    <property type="match status" value="1"/>
</dbReference>
<feature type="compositionally biased region" description="Basic and acidic residues" evidence="8">
    <location>
        <begin position="187"/>
        <end position="196"/>
    </location>
</feature>
<evidence type="ECO:0000256" key="6">
    <source>
        <dbReference type="PIRSR" id="PIRSR600223-1"/>
    </source>
</evidence>
<dbReference type="PROSITE" id="PS00760">
    <property type="entry name" value="SPASE_I_2"/>
    <property type="match status" value="1"/>
</dbReference>
<evidence type="ECO:0000259" key="9">
    <source>
        <dbReference type="Pfam" id="PF10502"/>
    </source>
</evidence>
<dbReference type="EC" id="3.4.21.89" evidence="4 7"/>
<dbReference type="GO" id="GO:0004252">
    <property type="term" value="F:serine-type endopeptidase activity"/>
    <property type="evidence" value="ECO:0007669"/>
    <property type="project" value="InterPro"/>
</dbReference>
<name>A0A2U2EK03_9FIRM</name>
<sequence length="425" mass="48039">MIEKIYKKAIYALARVAVKYIELRKKREQKKIRQNESANLINSTKSFTDAEYNKKAVAEIHQNNDAAIEESKNNIDVVDLSKDEELKDVEQKPLTNEDKLDLLLAQMMQTPEKSSEKVTQVHKQNQNVDENISQEQKIEEIIPVKYVTPAPDITVDIEKNIEIEKEYQQTKKENQPEDISVHIEKEISKKASEDNRAGNIESGNKEAENKEAENKSTENNEGTSGYRSIMTDDYDRYSDDLGIKELRQELRRVKYNNKFAATLFNTVGTLVVVAAAAILVANLWLPILKVTGTSMSPTLQEGQVLMASKGHDFKTGDVIAFYYNNKILVKRVIAMPGDWVNISEDGTVYVNDIAIDEPYLNEKALGDCNIELPYQVPESKIFVMGDNRSVSLDSRNTAIGCVSEEQVVGRITFAIWPLSKIGKID</sequence>
<evidence type="ECO:0000256" key="4">
    <source>
        <dbReference type="ARBA" id="ARBA00013208"/>
    </source>
</evidence>
<organism evidence="10 11">
    <name type="scientific">Agathobacter rectalis</name>
    <dbReference type="NCBI Taxonomy" id="39491"/>
    <lineage>
        <taxon>Bacteria</taxon>
        <taxon>Bacillati</taxon>
        <taxon>Bacillota</taxon>
        <taxon>Clostridia</taxon>
        <taxon>Lachnospirales</taxon>
        <taxon>Lachnospiraceae</taxon>
        <taxon>Agathobacter</taxon>
    </lineage>
</organism>
<dbReference type="PANTHER" id="PTHR43390:SF1">
    <property type="entry name" value="CHLOROPLAST PROCESSING PEPTIDASE"/>
    <property type="match status" value="1"/>
</dbReference>
<dbReference type="AlphaFoldDB" id="A0A2U2EK03"/>
<gene>
    <name evidence="10" type="ORF">LD38_01835</name>
</gene>
<dbReference type="EMBL" id="JRFS01000002">
    <property type="protein sequence ID" value="PWE84843.1"/>
    <property type="molecule type" value="Genomic_DNA"/>
</dbReference>
<dbReference type="InterPro" id="IPR019757">
    <property type="entry name" value="Pept_S26A_signal_pept_1_Lys-AS"/>
</dbReference>
<dbReference type="PROSITE" id="PS00761">
    <property type="entry name" value="SPASE_I_3"/>
    <property type="match status" value="1"/>
</dbReference>
<comment type="catalytic activity">
    <reaction evidence="1 7">
        <text>Cleavage of hydrophobic, N-terminal signal or leader sequences from secreted and periplasmic proteins.</text>
        <dbReference type="EC" id="3.4.21.89"/>
    </reaction>
</comment>
<keyword evidence="7" id="KW-0472">Membrane</keyword>
<evidence type="ECO:0000313" key="10">
    <source>
        <dbReference type="EMBL" id="PWE84843.1"/>
    </source>
</evidence>
<evidence type="ECO:0000313" key="11">
    <source>
        <dbReference type="Proteomes" id="UP000245905"/>
    </source>
</evidence>
<dbReference type="GO" id="GO:0006465">
    <property type="term" value="P:signal peptide processing"/>
    <property type="evidence" value="ECO:0007669"/>
    <property type="project" value="InterPro"/>
</dbReference>
<dbReference type="InterPro" id="IPR000223">
    <property type="entry name" value="Pept_S26A_signal_pept_1"/>
</dbReference>
<keyword evidence="7" id="KW-0645">Protease</keyword>